<sequence>MRIYRIVDLLMLGGRTGQGYPFILAGCIPDEQAYNLFVSAGYELQSLIVSKECDPVTLDCLLANRLQSLAAATFLAGCTLHVPGVAGFSGGVLGDPGQTACSAGGCSEAMNNGWSLLTFPGGPGLAADREIPDLPARVQAICTESVPNHMTLISLSEYLTRMGAGKVIGITDGSGPTACGAALIRQGEKTEVWRLAEL</sequence>
<accession>A0ABZ3J2D0</accession>
<proteinExistence type="predicted"/>
<dbReference type="RefSeq" id="WP_093797822.1">
    <property type="nucleotide sequence ID" value="NZ_CP155571.1"/>
</dbReference>
<dbReference type="Proteomes" id="UP000216052">
    <property type="component" value="Chromosome"/>
</dbReference>
<gene>
    <name evidence="1" type="ORF">SPACI_024470</name>
</gene>
<organism evidence="1 2">
    <name type="scientific">Sporomusa acidovorans (strain ATCC 49682 / DSM 3132 / Mol)</name>
    <dbReference type="NCBI Taxonomy" id="1123286"/>
    <lineage>
        <taxon>Bacteria</taxon>
        <taxon>Bacillati</taxon>
        <taxon>Bacillota</taxon>
        <taxon>Negativicutes</taxon>
        <taxon>Selenomonadales</taxon>
        <taxon>Sporomusaceae</taxon>
        <taxon>Sporomusa</taxon>
    </lineage>
</organism>
<keyword evidence="2" id="KW-1185">Reference proteome</keyword>
<protein>
    <submittedName>
        <fullName evidence="1">Uncharacterized protein</fullName>
    </submittedName>
</protein>
<dbReference type="PROSITE" id="PS51257">
    <property type="entry name" value="PROKAR_LIPOPROTEIN"/>
    <property type="match status" value="1"/>
</dbReference>
<dbReference type="EMBL" id="CP155571">
    <property type="protein sequence ID" value="XFO72395.1"/>
    <property type="molecule type" value="Genomic_DNA"/>
</dbReference>
<name>A0ABZ3J2D0_SPOA4</name>
<reference evidence="1" key="1">
    <citation type="submission" date="2024-05" db="EMBL/GenBank/DDBJ databases">
        <title>Isolation and characterization of Sporomusa carbonis sp. nov., a carboxydotrophic hydrogenogen in the genus of Sporomusa isolated from a charcoal burning pile.</title>
        <authorList>
            <person name="Boeer T."/>
            <person name="Rosenbaum F."/>
            <person name="Eysell L."/>
            <person name="Mueller V."/>
            <person name="Daniel R."/>
            <person name="Poehlein A."/>
        </authorList>
    </citation>
    <scope>NUCLEOTIDE SEQUENCE [LARGE SCALE GENOMIC DNA]</scope>
    <source>
        <strain evidence="1">DSM 3132</strain>
    </source>
</reference>
<evidence type="ECO:0000313" key="2">
    <source>
        <dbReference type="Proteomes" id="UP000216052"/>
    </source>
</evidence>
<evidence type="ECO:0000313" key="1">
    <source>
        <dbReference type="EMBL" id="XFO72395.1"/>
    </source>
</evidence>